<protein>
    <submittedName>
        <fullName evidence="1">Uncharacterized protein</fullName>
    </submittedName>
</protein>
<evidence type="ECO:0000313" key="1">
    <source>
        <dbReference type="EMBL" id="MFC3528971.1"/>
    </source>
</evidence>
<accession>A0ABV7R3M4</accession>
<organism evidence="1 2">
    <name type="scientific">Paracoccus mangrovi</name>
    <dbReference type="NCBI Taxonomy" id="1715645"/>
    <lineage>
        <taxon>Bacteria</taxon>
        <taxon>Pseudomonadati</taxon>
        <taxon>Pseudomonadota</taxon>
        <taxon>Alphaproteobacteria</taxon>
        <taxon>Rhodobacterales</taxon>
        <taxon>Paracoccaceae</taxon>
        <taxon>Paracoccus</taxon>
    </lineage>
</organism>
<dbReference type="EMBL" id="JBHRXJ010000008">
    <property type="protein sequence ID" value="MFC3528971.1"/>
    <property type="molecule type" value="Genomic_DNA"/>
</dbReference>
<comment type="caution">
    <text evidence="1">The sequence shown here is derived from an EMBL/GenBank/DDBJ whole genome shotgun (WGS) entry which is preliminary data.</text>
</comment>
<reference evidence="2" key="1">
    <citation type="journal article" date="2019" name="Int. J. Syst. Evol. Microbiol.">
        <title>The Global Catalogue of Microorganisms (GCM) 10K type strain sequencing project: providing services to taxonomists for standard genome sequencing and annotation.</title>
        <authorList>
            <consortium name="The Broad Institute Genomics Platform"/>
            <consortium name="The Broad Institute Genome Sequencing Center for Infectious Disease"/>
            <person name="Wu L."/>
            <person name="Ma J."/>
        </authorList>
    </citation>
    <scope>NUCLEOTIDE SEQUENCE [LARGE SCALE GENOMIC DNA]</scope>
    <source>
        <strain evidence="2">KCTC 42899</strain>
    </source>
</reference>
<dbReference type="Proteomes" id="UP001595721">
    <property type="component" value="Unassembled WGS sequence"/>
</dbReference>
<sequence length="239" mass="25032">MGLYELIFGETAPSLATFRATPGSIEHGDEGQGFICDLGQFAGQGGGPCQFTTQGGGEGGIGRITAMPVTAATLQPDYYFPYVTGGYGSVAVPMGSPAGTIVGTGAMNGCRLLVSRDDANQLHFYHDANGQHLNLVNGGVHVAIPVTLPNGLPGSDLQKVLCDIPESKYAKGNRGFDLSVQRTQSSGAPVMFQHHLIAIRRSDCWEVYNFGVLVSGPGTAPEGYRDGPAKLVARFPEDG</sequence>
<evidence type="ECO:0000313" key="2">
    <source>
        <dbReference type="Proteomes" id="UP001595721"/>
    </source>
</evidence>
<proteinExistence type="predicted"/>
<name>A0ABV7R3M4_9RHOB</name>
<gene>
    <name evidence="1" type="ORF">ACFOMH_12365</name>
</gene>
<keyword evidence="2" id="KW-1185">Reference proteome</keyword>
<dbReference type="RefSeq" id="WP_377744795.1">
    <property type="nucleotide sequence ID" value="NZ_JBHRXJ010000008.1"/>
</dbReference>